<evidence type="ECO:0000313" key="2">
    <source>
        <dbReference type="Proteomes" id="UP001143910"/>
    </source>
</evidence>
<dbReference type="EMBL" id="JANJQO010001366">
    <property type="protein sequence ID" value="KAJ2971305.1"/>
    <property type="molecule type" value="Genomic_DNA"/>
</dbReference>
<name>A0ACC1MWU5_9HYPO</name>
<reference evidence="1" key="1">
    <citation type="submission" date="2022-08" db="EMBL/GenBank/DDBJ databases">
        <title>Genome Sequence of Lecanicillium fungicola.</title>
        <authorList>
            <person name="Buettner E."/>
        </authorList>
    </citation>
    <scope>NUCLEOTIDE SEQUENCE</scope>
    <source>
        <strain evidence="1">Babe33</strain>
    </source>
</reference>
<accession>A0ACC1MWU5</accession>
<organism evidence="1 2">
    <name type="scientific">Zarea fungicola</name>
    <dbReference type="NCBI Taxonomy" id="93591"/>
    <lineage>
        <taxon>Eukaryota</taxon>
        <taxon>Fungi</taxon>
        <taxon>Dikarya</taxon>
        <taxon>Ascomycota</taxon>
        <taxon>Pezizomycotina</taxon>
        <taxon>Sordariomycetes</taxon>
        <taxon>Hypocreomycetidae</taxon>
        <taxon>Hypocreales</taxon>
        <taxon>Cordycipitaceae</taxon>
        <taxon>Zarea</taxon>
    </lineage>
</organism>
<comment type="caution">
    <text evidence="1">The sequence shown here is derived from an EMBL/GenBank/DDBJ whole genome shotgun (WGS) entry which is preliminary data.</text>
</comment>
<sequence length="165" mass="18009">MSARSPATTVLRRQFTKPLYRYSGVKWHDSVRHITGVSTATGSSVPSGASIPAPTRTALSRLPWLTLLRSAALTTLMCSPTLLKPSIAAMGLITHPKISLLNPDSNILLNKAVRNVVYDQFCAGTNRAEVTQTLKDFKALGYQGIILTFAKEIVLSEEERDIVAR</sequence>
<gene>
    <name evidence="1" type="ORF">NQ176_g7757</name>
</gene>
<dbReference type="Proteomes" id="UP001143910">
    <property type="component" value="Unassembled WGS sequence"/>
</dbReference>
<evidence type="ECO:0000313" key="1">
    <source>
        <dbReference type="EMBL" id="KAJ2971305.1"/>
    </source>
</evidence>
<proteinExistence type="predicted"/>
<keyword evidence="2" id="KW-1185">Reference proteome</keyword>
<protein>
    <submittedName>
        <fullName evidence="1">Uncharacterized protein</fullName>
    </submittedName>
</protein>